<organism evidence="1 2">
    <name type="scientific">Lancefieldella rimae</name>
    <dbReference type="NCBI Taxonomy" id="1383"/>
    <lineage>
        <taxon>Bacteria</taxon>
        <taxon>Bacillati</taxon>
        <taxon>Actinomycetota</taxon>
        <taxon>Coriobacteriia</taxon>
        <taxon>Coriobacteriales</taxon>
        <taxon>Atopobiaceae</taxon>
        <taxon>Lancefieldella</taxon>
    </lineage>
</organism>
<dbReference type="Proteomes" id="UP000051927">
    <property type="component" value="Unassembled WGS sequence"/>
</dbReference>
<reference evidence="1 2" key="1">
    <citation type="journal article" date="2015" name="Genome Announc.">
        <title>Expanding the biotechnology potential of lactobacilli through comparative genomics of 213 strains and associated genera.</title>
        <authorList>
            <person name="Sun Z."/>
            <person name="Harris H.M."/>
            <person name="McCann A."/>
            <person name="Guo C."/>
            <person name="Argimon S."/>
            <person name="Zhang W."/>
            <person name="Yang X."/>
            <person name="Jeffery I.B."/>
            <person name="Cooney J.C."/>
            <person name="Kagawa T.F."/>
            <person name="Liu W."/>
            <person name="Song Y."/>
            <person name="Salvetti E."/>
            <person name="Wrobel A."/>
            <person name="Rasinkangas P."/>
            <person name="Parkhill J."/>
            <person name="Rea M.C."/>
            <person name="O'Sullivan O."/>
            <person name="Ritari J."/>
            <person name="Douillard F.P."/>
            <person name="Paul Ross R."/>
            <person name="Yang R."/>
            <person name="Briner A.E."/>
            <person name="Felis G.E."/>
            <person name="de Vos W.M."/>
            <person name="Barrangou R."/>
            <person name="Klaenhammer T.R."/>
            <person name="Caufield P.W."/>
            <person name="Cui Y."/>
            <person name="Zhang H."/>
            <person name="O'Toole P.W."/>
        </authorList>
    </citation>
    <scope>NUCLEOTIDE SEQUENCE [LARGE SCALE GENOMIC DNA]</scope>
    <source>
        <strain evidence="1 2">DSM 7090</strain>
    </source>
</reference>
<evidence type="ECO:0008006" key="3">
    <source>
        <dbReference type="Google" id="ProtNLM"/>
    </source>
</evidence>
<evidence type="ECO:0000313" key="1">
    <source>
        <dbReference type="EMBL" id="KRO02375.1"/>
    </source>
</evidence>
<dbReference type="Pfam" id="PF10941">
    <property type="entry name" value="DUF2620"/>
    <property type="match status" value="1"/>
</dbReference>
<dbReference type="InterPro" id="IPR021238">
    <property type="entry name" value="DUF2620"/>
</dbReference>
<dbReference type="EMBL" id="JQCP01000002">
    <property type="protein sequence ID" value="KRO02375.1"/>
    <property type="molecule type" value="Genomic_DNA"/>
</dbReference>
<accession>A0ABR5Q0H9</accession>
<dbReference type="GeneID" id="84904602"/>
<proteinExistence type="predicted"/>
<keyword evidence="2" id="KW-1185">Reference proteome</keyword>
<dbReference type="RefSeq" id="WP_003149139.1">
    <property type="nucleotide sequence ID" value="NZ_JQCP01000002.1"/>
</dbReference>
<sequence>MRIAVGGLNKNETEAAIKKADPSIEVVVTNDMQGAQMIKSGKVDYYIGACNSGGGAAISILIGLVGYTKCCTVCKNGGSPSFEEIKKFVDEGKLVFGTTVDTIDTTVPLLVRALVEKSE</sequence>
<evidence type="ECO:0000313" key="2">
    <source>
        <dbReference type="Proteomes" id="UP000051927"/>
    </source>
</evidence>
<protein>
    <recommendedName>
        <fullName evidence="3">DUF2620 domain-containing protein</fullName>
    </recommendedName>
</protein>
<gene>
    <name evidence="1" type="ORF">IV60_GL000808</name>
</gene>
<comment type="caution">
    <text evidence="1">The sequence shown here is derived from an EMBL/GenBank/DDBJ whole genome shotgun (WGS) entry which is preliminary data.</text>
</comment>
<name>A0ABR5Q0H9_9ACTN</name>